<comment type="caution">
    <text evidence="5">The sequence shown here is derived from an EMBL/GenBank/DDBJ whole genome shotgun (WGS) entry which is preliminary data.</text>
</comment>
<keyword evidence="1" id="KW-0328">Glycosyltransferase</keyword>
<dbReference type="Proteomes" id="UP000216429">
    <property type="component" value="Unassembled WGS sequence"/>
</dbReference>
<evidence type="ECO:0000313" key="5">
    <source>
        <dbReference type="EMBL" id="OZI72319.1"/>
    </source>
</evidence>
<dbReference type="Pfam" id="PF13439">
    <property type="entry name" value="Glyco_transf_4"/>
    <property type="match status" value="1"/>
</dbReference>
<proteinExistence type="predicted"/>
<dbReference type="RefSeq" id="WP_094816713.1">
    <property type="nucleotide sequence ID" value="NZ_NEVU01000003.1"/>
</dbReference>
<dbReference type="GO" id="GO:0016757">
    <property type="term" value="F:glycosyltransferase activity"/>
    <property type="evidence" value="ECO:0007669"/>
    <property type="project" value="UniProtKB-KW"/>
</dbReference>
<dbReference type="PANTHER" id="PTHR12526">
    <property type="entry name" value="GLYCOSYLTRANSFERASE"/>
    <property type="match status" value="1"/>
</dbReference>
<organism evidence="5 6">
    <name type="scientific">Bordetella genomosp. 12</name>
    <dbReference type="NCBI Taxonomy" id="463035"/>
    <lineage>
        <taxon>Bacteria</taxon>
        <taxon>Pseudomonadati</taxon>
        <taxon>Pseudomonadota</taxon>
        <taxon>Betaproteobacteria</taxon>
        <taxon>Burkholderiales</taxon>
        <taxon>Alcaligenaceae</taxon>
        <taxon>Bordetella</taxon>
    </lineage>
</organism>
<dbReference type="Pfam" id="PF00534">
    <property type="entry name" value="Glycos_transf_1"/>
    <property type="match status" value="1"/>
</dbReference>
<feature type="domain" description="Glycosyltransferase subfamily 4-like N-terminal" evidence="4">
    <location>
        <begin position="22"/>
        <end position="167"/>
    </location>
</feature>
<dbReference type="AlphaFoldDB" id="A0A261VDY9"/>
<dbReference type="InterPro" id="IPR028098">
    <property type="entry name" value="Glyco_trans_4-like_N"/>
</dbReference>
<dbReference type="Gene3D" id="3.40.50.2000">
    <property type="entry name" value="Glycogen Phosphorylase B"/>
    <property type="match status" value="2"/>
</dbReference>
<evidence type="ECO:0000313" key="6">
    <source>
        <dbReference type="Proteomes" id="UP000216429"/>
    </source>
</evidence>
<dbReference type="PANTHER" id="PTHR12526:SF510">
    <property type="entry name" value="D-INOSITOL 3-PHOSPHATE GLYCOSYLTRANSFERASE"/>
    <property type="match status" value="1"/>
</dbReference>
<sequence>MSISPLLPSLRILHAEAATGLGGQERRILKEMAAMRERGHHLELICQPQAQMAAKAAELGFTVHHLPMGGMGNLLRGLPQIRRILKEGRFDVLNTHSRIDTLLAGTGARLARTPLVVRTRHLSNRVNSMLAYTWVPHRISTVSNHVRDYLIERGVPSARVETIYSPIKLPPADLQSTLRTELGLSPQDIVICSVAVLRATKGHPELIEALHPLIKADARVHLVIVGNGSPMFETLQTQIRERGLQGRIHMLGFRDDVPNIMAGSDIFALPTRKEASGTVFVEAAACGLPVVGLDVGGVSEMLHDGETGMLVPPDDITALRAALQRLIDEPQLRLSMGQAGKQRVRGEDKFSLRRLAERTESVYRRWLNEVAPTRFASAKHQTQ</sequence>
<evidence type="ECO:0000259" key="3">
    <source>
        <dbReference type="Pfam" id="PF00534"/>
    </source>
</evidence>
<evidence type="ECO:0000259" key="4">
    <source>
        <dbReference type="Pfam" id="PF13439"/>
    </source>
</evidence>
<evidence type="ECO:0000256" key="1">
    <source>
        <dbReference type="ARBA" id="ARBA00022676"/>
    </source>
</evidence>
<feature type="domain" description="Glycosyl transferase family 1" evidence="3">
    <location>
        <begin position="178"/>
        <end position="343"/>
    </location>
</feature>
<gene>
    <name evidence="5" type="ORF">CAL22_16260</name>
</gene>
<reference evidence="6" key="1">
    <citation type="submission" date="2017-05" db="EMBL/GenBank/DDBJ databases">
        <title>Complete and WGS of Bordetella genogroups.</title>
        <authorList>
            <person name="Spilker T."/>
            <person name="Lipuma J."/>
        </authorList>
    </citation>
    <scope>NUCLEOTIDE SEQUENCE [LARGE SCALE GENOMIC DNA]</scope>
    <source>
        <strain evidence="6">AU6712</strain>
    </source>
</reference>
<accession>A0A261VDY9</accession>
<keyword evidence="2 5" id="KW-0808">Transferase</keyword>
<name>A0A261VDY9_9BORD</name>
<dbReference type="CDD" id="cd03801">
    <property type="entry name" value="GT4_PimA-like"/>
    <property type="match status" value="1"/>
</dbReference>
<protein>
    <submittedName>
        <fullName evidence="5">Glycosyltransferase family 1 protein</fullName>
    </submittedName>
</protein>
<evidence type="ECO:0000256" key="2">
    <source>
        <dbReference type="ARBA" id="ARBA00022679"/>
    </source>
</evidence>
<dbReference type="InterPro" id="IPR001296">
    <property type="entry name" value="Glyco_trans_1"/>
</dbReference>
<keyword evidence="6" id="KW-1185">Reference proteome</keyword>
<dbReference type="EMBL" id="NEVU01000003">
    <property type="protein sequence ID" value="OZI72319.1"/>
    <property type="molecule type" value="Genomic_DNA"/>
</dbReference>
<dbReference type="SUPFAM" id="SSF53756">
    <property type="entry name" value="UDP-Glycosyltransferase/glycogen phosphorylase"/>
    <property type="match status" value="1"/>
</dbReference>
<dbReference type="OrthoDB" id="9805661at2"/>